<gene>
    <name evidence="2" type="primary">rsfS</name>
</gene>
<evidence type="ECO:0000313" key="3">
    <source>
        <dbReference type="EMBL" id="ADI17677.1"/>
    </source>
</evidence>
<dbReference type="GO" id="GO:0043023">
    <property type="term" value="F:ribosomal large subunit binding"/>
    <property type="evidence" value="ECO:0007669"/>
    <property type="project" value="TreeGrafter"/>
</dbReference>
<dbReference type="GO" id="GO:0017148">
    <property type="term" value="P:negative regulation of translation"/>
    <property type="evidence" value="ECO:0007669"/>
    <property type="project" value="UniProtKB-UniRule"/>
</dbReference>
<dbReference type="EMBL" id="GU474871">
    <property type="protein sequence ID" value="ADI17677.1"/>
    <property type="molecule type" value="Genomic_DNA"/>
</dbReference>
<organism evidence="3">
    <name type="scientific">uncultured gamma proteobacterium HF0130_23I23</name>
    <dbReference type="NCBI Taxonomy" id="710984"/>
    <lineage>
        <taxon>Bacteria</taxon>
        <taxon>Pseudomonadati</taxon>
        <taxon>Pseudomonadota</taxon>
        <taxon>Gammaproteobacteria</taxon>
        <taxon>environmental samples</taxon>
    </lineage>
</organism>
<keyword evidence="2" id="KW-0810">Translation regulation</keyword>
<dbReference type="Pfam" id="PF02410">
    <property type="entry name" value="RsfS"/>
    <property type="match status" value="1"/>
</dbReference>
<dbReference type="GO" id="GO:0090071">
    <property type="term" value="P:negative regulation of ribosome biogenesis"/>
    <property type="evidence" value="ECO:0007669"/>
    <property type="project" value="UniProtKB-UniRule"/>
</dbReference>
<keyword evidence="2" id="KW-0963">Cytoplasm</keyword>
<dbReference type="InterPro" id="IPR043519">
    <property type="entry name" value="NT_sf"/>
</dbReference>
<comment type="function">
    <text evidence="2">Functions as a ribosomal silencing factor. Interacts with ribosomal protein uL14 (rplN), blocking formation of intersubunit bridge B8. Prevents association of the 30S and 50S ribosomal subunits and the formation of functional ribosomes, thus repressing translation.</text>
</comment>
<protein>
    <recommendedName>
        <fullName evidence="2">Ribosomal silencing factor RsfS</fullName>
    </recommendedName>
</protein>
<accession>E0XTD6</accession>
<reference evidence="3" key="1">
    <citation type="journal article" date="2011" name="Environ. Microbiol.">
        <title>Time-series analyses of Monterey Bay coastal microbial picoplankton using a 'genome proxy' microarray.</title>
        <authorList>
            <person name="Rich V.I."/>
            <person name="Pham V.D."/>
            <person name="Eppley J."/>
            <person name="Shi Y."/>
            <person name="DeLong E.F."/>
        </authorList>
    </citation>
    <scope>NUCLEOTIDE SEQUENCE</scope>
</reference>
<sequence>MVQKSNSSKQIKDLCAAALDELKAKNINIFEVEKISSFASYILIGTGTSNRHIQSIARKVIDNLKDNKIKVLGTEGTESNEWILIDVGDVLVNIMTEDSRDHYDLESLWNRAKSD</sequence>
<dbReference type="InterPro" id="IPR004394">
    <property type="entry name" value="Iojap/RsfS/C7orf30"/>
</dbReference>
<dbReference type="GO" id="GO:0042256">
    <property type="term" value="P:cytosolic ribosome assembly"/>
    <property type="evidence" value="ECO:0007669"/>
    <property type="project" value="UniProtKB-UniRule"/>
</dbReference>
<evidence type="ECO:0000256" key="2">
    <source>
        <dbReference type="HAMAP-Rule" id="MF_01477"/>
    </source>
</evidence>
<dbReference type="PANTHER" id="PTHR21043:SF0">
    <property type="entry name" value="MITOCHONDRIAL ASSEMBLY OF RIBOSOMAL LARGE SUBUNIT PROTEIN 1"/>
    <property type="match status" value="1"/>
</dbReference>
<dbReference type="GO" id="GO:0005737">
    <property type="term" value="C:cytoplasm"/>
    <property type="evidence" value="ECO:0007669"/>
    <property type="project" value="UniProtKB-SubCell"/>
</dbReference>
<comment type="subcellular location">
    <subcellularLocation>
        <location evidence="2">Cytoplasm</location>
    </subcellularLocation>
</comment>
<dbReference type="AlphaFoldDB" id="E0XTD6"/>
<evidence type="ECO:0000256" key="1">
    <source>
        <dbReference type="ARBA" id="ARBA00010574"/>
    </source>
</evidence>
<dbReference type="NCBIfam" id="TIGR00090">
    <property type="entry name" value="rsfS_iojap_ybeB"/>
    <property type="match status" value="1"/>
</dbReference>
<keyword evidence="2" id="KW-0678">Repressor</keyword>
<proteinExistence type="inferred from homology"/>
<name>E0XTD6_9GAMM</name>
<comment type="similarity">
    <text evidence="1 2">Belongs to the Iojap/RsfS family.</text>
</comment>
<dbReference type="SUPFAM" id="SSF81301">
    <property type="entry name" value="Nucleotidyltransferase"/>
    <property type="match status" value="1"/>
</dbReference>
<dbReference type="HAMAP" id="MF_01477">
    <property type="entry name" value="Iojap_RsfS"/>
    <property type="match status" value="1"/>
</dbReference>
<dbReference type="Gene3D" id="3.30.460.10">
    <property type="entry name" value="Beta Polymerase, domain 2"/>
    <property type="match status" value="1"/>
</dbReference>
<dbReference type="PANTHER" id="PTHR21043">
    <property type="entry name" value="IOJAP SUPERFAMILY ORTHOLOG"/>
    <property type="match status" value="1"/>
</dbReference>
<comment type="subunit">
    <text evidence="2">Interacts with ribosomal protein uL14 (rplN).</text>
</comment>